<accession>A0A0L0EY70</accession>
<keyword evidence="2" id="KW-1185">Reference proteome</keyword>
<dbReference type="RefSeq" id="XP_014143283.1">
    <property type="nucleotide sequence ID" value="XM_014287808.1"/>
</dbReference>
<evidence type="ECO:0000313" key="2">
    <source>
        <dbReference type="Proteomes" id="UP000054560"/>
    </source>
</evidence>
<gene>
    <name evidence="1" type="ORF">SARC_18111</name>
</gene>
<feature type="non-terminal residue" evidence="1">
    <location>
        <position position="1"/>
    </location>
</feature>
<reference evidence="1 2" key="1">
    <citation type="submission" date="2011-02" db="EMBL/GenBank/DDBJ databases">
        <title>The Genome Sequence of Sphaeroforma arctica JP610.</title>
        <authorList>
            <consortium name="The Broad Institute Genome Sequencing Platform"/>
            <person name="Russ C."/>
            <person name="Cuomo C."/>
            <person name="Young S.K."/>
            <person name="Zeng Q."/>
            <person name="Gargeya S."/>
            <person name="Alvarado L."/>
            <person name="Berlin A."/>
            <person name="Chapman S.B."/>
            <person name="Chen Z."/>
            <person name="Freedman E."/>
            <person name="Gellesch M."/>
            <person name="Goldberg J."/>
            <person name="Griggs A."/>
            <person name="Gujja S."/>
            <person name="Heilman E."/>
            <person name="Heiman D."/>
            <person name="Howarth C."/>
            <person name="Mehta T."/>
            <person name="Neiman D."/>
            <person name="Pearson M."/>
            <person name="Roberts A."/>
            <person name="Saif S."/>
            <person name="Shea T."/>
            <person name="Shenoy N."/>
            <person name="Sisk P."/>
            <person name="Stolte C."/>
            <person name="Sykes S."/>
            <person name="White J."/>
            <person name="Yandava C."/>
            <person name="Burger G."/>
            <person name="Gray M.W."/>
            <person name="Holland P.W.H."/>
            <person name="King N."/>
            <person name="Lang F.B.F."/>
            <person name="Roger A.J."/>
            <person name="Ruiz-Trillo I."/>
            <person name="Haas B."/>
            <person name="Nusbaum C."/>
            <person name="Birren B."/>
        </authorList>
    </citation>
    <scope>NUCLEOTIDE SEQUENCE [LARGE SCALE GENOMIC DNA]</scope>
    <source>
        <strain evidence="1 2">JP610</strain>
    </source>
</reference>
<sequence length="71" mass="7316">DRARTSHLCCTSTERDCACGYCQSLSGDSCVACARGSVCCDGGVCVDTRSVAAQRVAAAATGVYLVSRYTP</sequence>
<dbReference type="Proteomes" id="UP000054560">
    <property type="component" value="Unassembled WGS sequence"/>
</dbReference>
<name>A0A0L0EY70_9EUKA</name>
<dbReference type="EMBL" id="KQ255439">
    <property type="protein sequence ID" value="KNC69381.1"/>
    <property type="molecule type" value="Genomic_DNA"/>
</dbReference>
<feature type="non-terminal residue" evidence="1">
    <location>
        <position position="71"/>
    </location>
</feature>
<dbReference type="AlphaFoldDB" id="A0A0L0EY70"/>
<organism evidence="1 2">
    <name type="scientific">Sphaeroforma arctica JP610</name>
    <dbReference type="NCBI Taxonomy" id="667725"/>
    <lineage>
        <taxon>Eukaryota</taxon>
        <taxon>Ichthyosporea</taxon>
        <taxon>Ichthyophonida</taxon>
        <taxon>Sphaeroforma</taxon>
    </lineage>
</organism>
<proteinExistence type="predicted"/>
<evidence type="ECO:0000313" key="1">
    <source>
        <dbReference type="EMBL" id="KNC69381.1"/>
    </source>
</evidence>
<protein>
    <submittedName>
        <fullName evidence="1">Uncharacterized protein</fullName>
    </submittedName>
</protein>
<dbReference type="GeneID" id="25918615"/>